<evidence type="ECO:0000259" key="1">
    <source>
        <dbReference type="PROSITE" id="PS51707"/>
    </source>
</evidence>
<gene>
    <name evidence="3" type="ORF">A9X01_26010</name>
</gene>
<organism evidence="3 4">
    <name type="scientific">Mycobacterium asiaticum</name>
    <dbReference type="NCBI Taxonomy" id="1790"/>
    <lineage>
        <taxon>Bacteria</taxon>
        <taxon>Bacillati</taxon>
        <taxon>Actinomycetota</taxon>
        <taxon>Actinomycetes</taxon>
        <taxon>Mycobacteriales</taxon>
        <taxon>Mycobacteriaceae</taxon>
        <taxon>Mycobacterium</taxon>
    </lineage>
</organism>
<dbReference type="InterPro" id="IPR033469">
    <property type="entry name" value="CYTH-like_dom_sf"/>
</dbReference>
<dbReference type="Proteomes" id="UP000093795">
    <property type="component" value="Unassembled WGS sequence"/>
</dbReference>
<dbReference type="SMART" id="SM01118">
    <property type="entry name" value="CYTH"/>
    <property type="match status" value="1"/>
</dbReference>
<proteinExistence type="predicted"/>
<protein>
    <submittedName>
        <fullName evidence="3">CHAD domain-containing protein</fullName>
    </submittedName>
</protein>
<accession>A0A1A3BYQ2</accession>
<dbReference type="OrthoDB" id="9777271at2"/>
<evidence type="ECO:0000313" key="4">
    <source>
        <dbReference type="Proteomes" id="UP000093795"/>
    </source>
</evidence>
<dbReference type="PANTHER" id="PTHR39339">
    <property type="entry name" value="SLR1444 PROTEIN"/>
    <property type="match status" value="1"/>
</dbReference>
<dbReference type="AlphaFoldDB" id="A0A1A3BYQ2"/>
<feature type="domain" description="CYTH" evidence="1">
    <location>
        <begin position="15"/>
        <end position="222"/>
    </location>
</feature>
<dbReference type="Pfam" id="PF01928">
    <property type="entry name" value="CYTH"/>
    <property type="match status" value="1"/>
</dbReference>
<dbReference type="RefSeq" id="WP_065122319.1">
    <property type="nucleotide sequence ID" value="NZ_LZKQ01000226.1"/>
</dbReference>
<reference evidence="3 4" key="1">
    <citation type="submission" date="2016-06" db="EMBL/GenBank/DDBJ databases">
        <authorList>
            <person name="Kjaerup R.B."/>
            <person name="Dalgaard T.S."/>
            <person name="Juul-Madsen H.R."/>
        </authorList>
    </citation>
    <scope>NUCLEOTIDE SEQUENCE [LARGE SCALE GENOMIC DNA]</scope>
    <source>
        <strain evidence="3 4">1081914.2</strain>
    </source>
</reference>
<dbReference type="SUPFAM" id="SSF55154">
    <property type="entry name" value="CYTH-like phosphatases"/>
    <property type="match status" value="1"/>
</dbReference>
<dbReference type="STRING" id="1790.A5645_25540"/>
<dbReference type="PROSITE" id="PS51707">
    <property type="entry name" value="CYTH"/>
    <property type="match status" value="1"/>
</dbReference>
<name>A0A1A3BYQ2_MYCAS</name>
<dbReference type="eggNOG" id="COG3025">
    <property type="taxonomic scope" value="Bacteria"/>
</dbReference>
<comment type="caution">
    <text evidence="3">The sequence shown here is derived from an EMBL/GenBank/DDBJ whole genome shotgun (WGS) entry which is preliminary data.</text>
</comment>
<dbReference type="eggNOG" id="COG5607">
    <property type="taxonomic scope" value="Bacteria"/>
</dbReference>
<dbReference type="PROSITE" id="PS51708">
    <property type="entry name" value="CHAD"/>
    <property type="match status" value="1"/>
</dbReference>
<dbReference type="CDD" id="cd07374">
    <property type="entry name" value="CYTH-like_Pase"/>
    <property type="match status" value="1"/>
</dbReference>
<dbReference type="Pfam" id="PF05235">
    <property type="entry name" value="CHAD"/>
    <property type="match status" value="1"/>
</dbReference>
<dbReference type="InterPro" id="IPR023577">
    <property type="entry name" value="CYTH_domain"/>
</dbReference>
<evidence type="ECO:0000259" key="2">
    <source>
        <dbReference type="PROSITE" id="PS51708"/>
    </source>
</evidence>
<dbReference type="EMBL" id="LZKQ01000226">
    <property type="protein sequence ID" value="OBI79498.1"/>
    <property type="molecule type" value="Genomic_DNA"/>
</dbReference>
<dbReference type="Gene3D" id="1.40.20.10">
    <property type="entry name" value="CHAD domain"/>
    <property type="match status" value="1"/>
</dbReference>
<dbReference type="SMART" id="SM00880">
    <property type="entry name" value="CHAD"/>
    <property type="match status" value="1"/>
</dbReference>
<dbReference type="Gene3D" id="2.40.320.10">
    <property type="entry name" value="Hypothetical Protein Pfu-838710-001"/>
    <property type="match status" value="1"/>
</dbReference>
<dbReference type="PANTHER" id="PTHR39339:SF1">
    <property type="entry name" value="CHAD DOMAIN-CONTAINING PROTEIN"/>
    <property type="match status" value="1"/>
</dbReference>
<feature type="domain" description="CHAD" evidence="2">
    <location>
        <begin position="232"/>
        <end position="504"/>
    </location>
</feature>
<dbReference type="InterPro" id="IPR007899">
    <property type="entry name" value="CHAD_dom"/>
</dbReference>
<dbReference type="InterPro" id="IPR038186">
    <property type="entry name" value="CHAD_dom_sf"/>
</dbReference>
<sequence length="511" mass="56436">MPAKAPSKGPKTARHLEVERKFDVVESTVSPSFEGIAAVARVDKPPAQELDAVYFDTPNQDLARNRITLRRRTGGADAGWHLKLPAGPDSRTEIHAAIDASADADTVPEELLDVVLAIVRDRPVAPVARITTRREIQVLYNADDVALAEFCNDHVTAWSAREAEDSEGSGPVEQQWREWELEVREPDGDVSEAASHELLNRLSNRLLDAGAAPAGHGSKLVRALGSAAPTPASPPADPIHRAVAQHVEEMLVWDRAVRADAEDSVHQLRVTTRKLRSLLKDSQESFGLADGAWVLDELRELAGVLGVARDAEVLAERYERALTRLDPRLVRGPVSERLVNGAKRRYQVGLRRSLTAMRSKRYFRLLDALESLVTEPTVLAFGQQAQPVTIDAAYRKVRKAAKAARDTPDDDEALHRIRKRAKRLRYTAAATGDDRVAQEAKAIQVLLGDHQDSVVSREHLLAQAQSAHLAGEDTFTYGLLYQYESQIAESSSEQLDSALRKLDKAVRRSRR</sequence>
<evidence type="ECO:0000313" key="3">
    <source>
        <dbReference type="EMBL" id="OBI79498.1"/>
    </source>
</evidence>